<proteinExistence type="predicted"/>
<reference evidence="1 2" key="1">
    <citation type="journal article" date="2021" name="Hortic Res">
        <title>High-quality reference genome and annotation aids understanding of berry development for evergreen blueberry (Vaccinium darrowii).</title>
        <authorList>
            <person name="Yu J."/>
            <person name="Hulse-Kemp A.M."/>
            <person name="Babiker E."/>
            <person name="Staton M."/>
        </authorList>
    </citation>
    <scope>NUCLEOTIDE SEQUENCE [LARGE SCALE GENOMIC DNA]</scope>
    <source>
        <strain evidence="2">cv. NJ 8807/NJ 8810</strain>
        <tissue evidence="1">Young leaf</tissue>
    </source>
</reference>
<dbReference type="EMBL" id="CM037153">
    <property type="protein sequence ID" value="KAH7858141.1"/>
    <property type="molecule type" value="Genomic_DNA"/>
</dbReference>
<evidence type="ECO:0000313" key="1">
    <source>
        <dbReference type="EMBL" id="KAH7858141.1"/>
    </source>
</evidence>
<protein>
    <submittedName>
        <fullName evidence="1">Uncharacterized protein</fullName>
    </submittedName>
</protein>
<evidence type="ECO:0000313" key="2">
    <source>
        <dbReference type="Proteomes" id="UP000828048"/>
    </source>
</evidence>
<accession>A0ACB7YWW6</accession>
<gene>
    <name evidence="1" type="ORF">Vadar_020432</name>
</gene>
<dbReference type="Proteomes" id="UP000828048">
    <property type="component" value="Chromosome 3"/>
</dbReference>
<organism evidence="1 2">
    <name type="scientific">Vaccinium darrowii</name>
    <dbReference type="NCBI Taxonomy" id="229202"/>
    <lineage>
        <taxon>Eukaryota</taxon>
        <taxon>Viridiplantae</taxon>
        <taxon>Streptophyta</taxon>
        <taxon>Embryophyta</taxon>
        <taxon>Tracheophyta</taxon>
        <taxon>Spermatophyta</taxon>
        <taxon>Magnoliopsida</taxon>
        <taxon>eudicotyledons</taxon>
        <taxon>Gunneridae</taxon>
        <taxon>Pentapetalae</taxon>
        <taxon>asterids</taxon>
        <taxon>Ericales</taxon>
        <taxon>Ericaceae</taxon>
        <taxon>Vaccinioideae</taxon>
        <taxon>Vaccinieae</taxon>
        <taxon>Vaccinium</taxon>
    </lineage>
</organism>
<name>A0ACB7YWW6_9ERIC</name>
<comment type="caution">
    <text evidence="1">The sequence shown here is derived from an EMBL/GenBank/DDBJ whole genome shotgun (WGS) entry which is preliminary data.</text>
</comment>
<keyword evidence="2" id="KW-1185">Reference proteome</keyword>
<sequence>MVGGQSSNPNLMGRATAKIALLGVSSKISEDLPNLNISPSNKRGDLLLAMGSPFGVLSPMHFFNSISVGSVANCYPSGSAKRSLLMADIRCLPGMEGGPVFGEHALLIGLLTRPLRQRISGAEIQLVIPWEAIATACSDLLQEEPQNAFKRINYNNGNLNAVGGLFTSNSLHLDGSSNRLHWPINSICPPPSPVEKAMASICLVTIDNGVWASGVLLNSKGLILTNAHLLEPWRFRKATANGERNQSKSEALFTPYNDSFPSGEEGIGGDPRSQVLLPKRLETRDSSVVKDPGGYKLKWNTTHRGIRVRLDHGDPWIWCEARVVYVSKGPLDIALLQLELVPDQLCPIVKDSACPFPGSKVFVIGHGLFGPRCDFAPSACVGVIAKVVESSRPLPNRTNQQDNHSLERIPAMLETTASVHPGGSGGAVVNTDGHMIGLVTSNAKHGGGTVIPHLNFSIPCSALEPVFKFSQDMQDLSLLEDLDKPNEHLSSVWALVPPLSPKSGPQLPYLPSSRTGDTNTDGKGSRFTKFMAERHEILRKSSHFTPRLAGGGRRRQRPSRPLEKDSSHRRPVQVQIDALKKKYKVKRAGVSIPLSPPLISRREEIWVTSSIQGRERGVAAATGESKPHLSFSSGRDGRQRRRPPPASPDGGGAWDSIPEIESGSEMESYLKENFGEVKAKNLSEEAL</sequence>